<evidence type="ECO:0000256" key="7">
    <source>
        <dbReference type="SAM" id="MobiDB-lite"/>
    </source>
</evidence>
<dbReference type="Gene3D" id="3.40.50.1220">
    <property type="entry name" value="TPP-binding domain"/>
    <property type="match status" value="1"/>
</dbReference>
<feature type="domain" description="Thiamine pyrophosphate enzyme N-terminal TPP-binding" evidence="9">
    <location>
        <begin position="535"/>
        <end position="653"/>
    </location>
</feature>
<proteinExistence type="inferred from homology"/>
<sequence length="2229" mass="243999">MFKESDLPPGSRIYGGSRFDWQFYDEKMNSIDDDDDDDGRVGRDDWDGFGGNRGGYWILPAVELRREIAEEVVDAPCDEGADGIKDDRRKISVGTKTVTLAIHLHNVSPSSRGRQNHAQRKRRRQGWSDAAHRIMAILRELTDQISPAVPCTTLPPVITRSESTGNENDGGDSGLAFERGVAEALGQIHTSGDGDGRSLRKVVLGRKVDLNFASSVSGLDILMRLKFGGHIGHLFYMNPGGDGVKDFPGTSEGSISSREFFGCTPERLFRVYSSGHGRTVTTEALAGTRIRGLTPSADNELLRELLSSKKDMLENDITGQFINEALLGLEENGWLEKRNELLKSYDHYGSATQNGDTAGYRRRYFVRRLRHLQHICQTFDGKLSDRASVIDVSRSLLKGLHPTPAVCGDPPGIAMEFIRKHETYGFDRGYYAGPFGYIGKDSADIVVAIRSALVTNYDSYSNYAGLQNKSQRDNIDDATPESKISIFAGAGIVEGSTVQGEWTEISHKVGVLASLFRSSPITLQGYSMPNVAWTTAFIEELVRCGVTQFYICPGSRNTPLTAAIFKSMRSNVGIVRAISVHDERGAGFRAVGYARQNGRPAVVVTSSGTAVANLYPSIVESSSDGVPLILLTADRPYENRDTGSNQAIDQVKIFSSSYIRWFRDIMPPSDDVPVSVALSDANHAVALSKQLMGPVHLNVQFRENLAPEGGPIRNDNRLGSTTKFNNLRFTDVPGFSRWSRSGSRWQNSFYPNTNVGHSVLEVAELIIKSRRGIIITGNLRSAEPHSDGADSLTTAICHFSEVIGFPIFAGVQSGDLRREHPVVPYAEHLLKNPLVSKGMQPDFILQLGSPLISSEISQMIRNSPSVNHVLVHKLYQHERADPEQTVTHRISSDVGTFLKSLITCLDAGGYSGKEKISSELSPLLYLGRELGKKIHPIIIEATSSLAISGEECMDDGVSLTEPQVMMAISEILSESSSELSSMSLFLSNSMPVRDGEFFFYPSNRNRKILSLSVAVNRGASGIDGIISAATGCGDNSKPTTLVCGDVTTLHDLNALYGLTQDDTSSNQAQPVSATNRIPLTTVVVNNGGGAIFSFLPISKFGQDVGFEEYWGTPTNNFSFQTGVAAFGLPYKYASSFEAFKDAYRTSIRSGGPTVIEAKVVGRATNVIIHQKITHEVRSVVDEVLGPPPSRDGVLPVTWYRRSLEKKSKTLLLIHGWMGDKSEWDLIGDALSRGLPDEWNIISIDLPGHGDSSIVLSSDQQVAHSSLGLDAMRPFGPPENSPFSLDMMARAVCHSLIQDHGVEKLDAIAAYSLGGRIALAMKRLYSMSVPSLNRDLIDRPASIFLTDQTKLILLSSSPGKLPHNTNNGSTDDLQRLSKDYSIAECLFSSAYRSYVTSDARDLECLTRFLTSWYTQSLWGDLRKRHPTKHQTMMKTRLKSLARRRLDFASVLYGCSPSLSSQEDWKAAVPSKTLFVAGELDKKYSSIGRAWEKIRGISRYVELENTGHAVVLEEPEKLSSIISDFVNDRVADNSVNNVRDANQKEVSNPISLKYSIPVEEEYIAVPSQLHQVGILEYEAFSITVGTDESGLLGIGWGESARASELKRREGFIISIASRDGLAVGVGESSPLTGLHMESLEQAENQLKLIHKFLASEAVEWPEFDAKRVLSLDGSLTHCVNAILDRAGIDVLCAAQSVRSGLEMAILSVSSQLCGTLLPQALAINQRQRLRSIPQPFGQLPINGLITRGEASKSRAMDSRRGKEISFQSVKVKVGHGDPSEDVLDMIRLKKSSSNGRSLILRADANRAWDIPTAKVFINELRRAAQAGNFALSEVEFIEDPLEMQTVDGKWSFHAQITALEALTNGGGVSYALDESLADLAAILDYDFNKIAHELRSVFGREGAGQAGCVAFVLKPALLGLELSMRLARLAQEEFQISPVFSSSFDSGIGLAYTAILAAVSDNSPLSLGLAKFSHGVGTFEKLGGDTLSPPFESYVNGKGFLNVPSLSRALYGLSLNEMSDRVPTYETESRISETAMTSTESDSYLATTSFTSGRDITVSVSLPLPFSDIIASSRFTDLPQMSRWSPWLNSVTYLDESPGLTEWNLNIRGVKFSWRAKSEILANPKGIQWDSISGLKNRGVVEFEPTSEDSCVMKMKMSIIMPYILVALFQGMPSTVQEFLQNKLLKWSLEMFRDVVKADLALERGDQELGDALFGAVEGRANALEEALKKG</sequence>
<accession>A0ABD3P0B1</accession>
<dbReference type="PANTHER" id="PTHR42916:SF1">
    <property type="entry name" value="PROTEIN PHYLLO, CHLOROPLASTIC"/>
    <property type="match status" value="1"/>
</dbReference>
<keyword evidence="2" id="KW-0479">Metal-binding</keyword>
<evidence type="ECO:0000259" key="10">
    <source>
        <dbReference type="Pfam" id="PF12697"/>
    </source>
</evidence>
<dbReference type="Pfam" id="PF12697">
    <property type="entry name" value="Abhydrolase_6"/>
    <property type="match status" value="1"/>
</dbReference>
<evidence type="ECO:0000259" key="8">
    <source>
        <dbReference type="Pfam" id="PF00425"/>
    </source>
</evidence>
<feature type="domain" description="Chorismate-utilising enzyme C-terminal" evidence="8">
    <location>
        <begin position="198"/>
        <end position="327"/>
    </location>
</feature>
<dbReference type="SUPFAM" id="SSF52518">
    <property type="entry name" value="Thiamin diphosphate-binding fold (THDP-binding)"/>
    <property type="match status" value="2"/>
</dbReference>
<dbReference type="GO" id="GO:0046872">
    <property type="term" value="F:metal ion binding"/>
    <property type="evidence" value="ECO:0007669"/>
    <property type="project" value="UniProtKB-KW"/>
</dbReference>
<dbReference type="InterPro" id="IPR005801">
    <property type="entry name" value="ADC_synthase"/>
</dbReference>
<dbReference type="Gene3D" id="3.40.50.1820">
    <property type="entry name" value="alpha/beta hydrolase"/>
    <property type="match status" value="1"/>
</dbReference>
<dbReference type="Gene3D" id="3.30.390.10">
    <property type="entry name" value="Enolase-like, N-terminal domain"/>
    <property type="match status" value="1"/>
</dbReference>
<evidence type="ECO:0000259" key="9">
    <source>
        <dbReference type="Pfam" id="PF02776"/>
    </source>
</evidence>
<evidence type="ECO:0000313" key="11">
    <source>
        <dbReference type="EMBL" id="KAL3781034.1"/>
    </source>
</evidence>
<evidence type="ECO:0000256" key="1">
    <source>
        <dbReference type="ARBA" id="ARBA00022679"/>
    </source>
</evidence>
<keyword evidence="3" id="KW-0460">Magnesium</keyword>
<dbReference type="Pfam" id="PF00425">
    <property type="entry name" value="Chorismate_bind"/>
    <property type="match status" value="2"/>
</dbReference>
<evidence type="ECO:0000256" key="3">
    <source>
        <dbReference type="ARBA" id="ARBA00022842"/>
    </source>
</evidence>
<dbReference type="Gene3D" id="3.40.50.970">
    <property type="match status" value="2"/>
</dbReference>
<dbReference type="Gene3D" id="3.20.20.120">
    <property type="entry name" value="Enolase-like C-terminal domain"/>
    <property type="match status" value="1"/>
</dbReference>
<dbReference type="SUPFAM" id="SSF51604">
    <property type="entry name" value="Enolase C-terminal domain-like"/>
    <property type="match status" value="1"/>
</dbReference>
<keyword evidence="4" id="KW-0786">Thiamine pyrophosphate</keyword>
<dbReference type="InterPro" id="IPR029061">
    <property type="entry name" value="THDP-binding"/>
</dbReference>
<dbReference type="InterPro" id="IPR023393">
    <property type="entry name" value="START-like_dom_sf"/>
</dbReference>
<comment type="caution">
    <text evidence="11">The sequence shown here is derived from an EMBL/GenBank/DDBJ whole genome shotgun (WGS) entry which is preliminary data.</text>
</comment>
<keyword evidence="6" id="KW-0456">Lyase</keyword>
<keyword evidence="1" id="KW-0808">Transferase</keyword>
<dbReference type="Gene3D" id="3.30.530.20">
    <property type="match status" value="1"/>
</dbReference>
<feature type="region of interest" description="Disordered" evidence="7">
    <location>
        <begin position="107"/>
        <end position="127"/>
    </location>
</feature>
<dbReference type="GO" id="GO:0016740">
    <property type="term" value="F:transferase activity"/>
    <property type="evidence" value="ECO:0007669"/>
    <property type="project" value="UniProtKB-KW"/>
</dbReference>
<dbReference type="Gene3D" id="3.60.120.10">
    <property type="entry name" value="Anthranilate synthase"/>
    <property type="match status" value="1"/>
</dbReference>
<evidence type="ECO:0000256" key="4">
    <source>
        <dbReference type="ARBA" id="ARBA00023052"/>
    </source>
</evidence>
<keyword evidence="12" id="KW-1185">Reference proteome</keyword>
<dbReference type="InterPro" id="IPR012001">
    <property type="entry name" value="Thiamin_PyroP_enz_TPP-bd_dom"/>
</dbReference>
<evidence type="ECO:0008006" key="13">
    <source>
        <dbReference type="Google" id="ProtNLM"/>
    </source>
</evidence>
<evidence type="ECO:0000313" key="12">
    <source>
        <dbReference type="Proteomes" id="UP001530315"/>
    </source>
</evidence>
<dbReference type="InterPro" id="IPR000073">
    <property type="entry name" value="AB_hydrolase_1"/>
</dbReference>
<feature type="domain" description="Chorismate-utilising enzyme C-terminal" evidence="8">
    <location>
        <begin position="361"/>
        <end position="508"/>
    </location>
</feature>
<dbReference type="HAMAP" id="MF_01659">
    <property type="entry name" value="MenD"/>
    <property type="match status" value="1"/>
</dbReference>
<dbReference type="InterPro" id="IPR004433">
    <property type="entry name" value="MenaQ_synth_MenD"/>
</dbReference>
<dbReference type="InterPro" id="IPR029017">
    <property type="entry name" value="Enolase-like_N"/>
</dbReference>
<evidence type="ECO:0000256" key="2">
    <source>
        <dbReference type="ARBA" id="ARBA00022723"/>
    </source>
</evidence>
<feature type="domain" description="AB hydrolase-1" evidence="10">
    <location>
        <begin position="1210"/>
        <end position="1516"/>
    </location>
</feature>
<dbReference type="PANTHER" id="PTHR42916">
    <property type="entry name" value="2-SUCCINYL-5-ENOLPYRUVYL-6-HYDROXY-3-CYCLOHEXENE-1-CARBOXYLATE SYNTHASE"/>
    <property type="match status" value="1"/>
</dbReference>
<dbReference type="GO" id="GO:0016829">
    <property type="term" value="F:lyase activity"/>
    <property type="evidence" value="ECO:0007669"/>
    <property type="project" value="UniProtKB-KW"/>
</dbReference>
<dbReference type="NCBIfam" id="TIGR00173">
    <property type="entry name" value="menD"/>
    <property type="match status" value="1"/>
</dbReference>
<dbReference type="SUPFAM" id="SSF55961">
    <property type="entry name" value="Bet v1-like"/>
    <property type="match status" value="1"/>
</dbReference>
<dbReference type="SUPFAM" id="SSF54826">
    <property type="entry name" value="Enolase N-terminal domain-like"/>
    <property type="match status" value="1"/>
</dbReference>
<name>A0ABD3P0B1_9STRA</name>
<dbReference type="SUPFAM" id="SSF53474">
    <property type="entry name" value="alpha/beta-Hydrolases"/>
    <property type="match status" value="1"/>
</dbReference>
<dbReference type="InterPro" id="IPR029058">
    <property type="entry name" value="AB_hydrolase_fold"/>
</dbReference>
<dbReference type="InterPro" id="IPR036849">
    <property type="entry name" value="Enolase-like_C_sf"/>
</dbReference>
<evidence type="ECO:0000256" key="6">
    <source>
        <dbReference type="ARBA" id="ARBA00023239"/>
    </source>
</evidence>
<dbReference type="EMBL" id="JALLAZ020001086">
    <property type="protein sequence ID" value="KAL3781034.1"/>
    <property type="molecule type" value="Genomic_DNA"/>
</dbReference>
<gene>
    <name evidence="11" type="ORF">ACHAW5_004236</name>
</gene>
<organism evidence="11 12">
    <name type="scientific">Stephanodiscus triporus</name>
    <dbReference type="NCBI Taxonomy" id="2934178"/>
    <lineage>
        <taxon>Eukaryota</taxon>
        <taxon>Sar</taxon>
        <taxon>Stramenopiles</taxon>
        <taxon>Ochrophyta</taxon>
        <taxon>Bacillariophyta</taxon>
        <taxon>Coscinodiscophyceae</taxon>
        <taxon>Thalassiosirophycidae</taxon>
        <taxon>Stephanodiscales</taxon>
        <taxon>Stephanodiscaceae</taxon>
        <taxon>Stephanodiscus</taxon>
    </lineage>
</organism>
<evidence type="ECO:0000256" key="5">
    <source>
        <dbReference type="ARBA" id="ARBA00023211"/>
    </source>
</evidence>
<feature type="compositionally biased region" description="Basic residues" evidence="7">
    <location>
        <begin position="114"/>
        <end position="125"/>
    </location>
</feature>
<dbReference type="SUPFAM" id="SSF56322">
    <property type="entry name" value="ADC synthase"/>
    <property type="match status" value="1"/>
</dbReference>
<dbReference type="CDD" id="cd07037">
    <property type="entry name" value="TPP_PYR_MenD"/>
    <property type="match status" value="1"/>
</dbReference>
<dbReference type="Pfam" id="PF02776">
    <property type="entry name" value="TPP_enzyme_N"/>
    <property type="match status" value="1"/>
</dbReference>
<dbReference type="Proteomes" id="UP001530315">
    <property type="component" value="Unassembled WGS sequence"/>
</dbReference>
<dbReference type="InterPro" id="IPR015890">
    <property type="entry name" value="Chorismate_C"/>
</dbReference>
<keyword evidence="5" id="KW-0464">Manganese</keyword>
<protein>
    <recommendedName>
        <fullName evidence="13">Isochorismate synthase</fullName>
    </recommendedName>
</protein>
<reference evidence="11 12" key="1">
    <citation type="submission" date="2024-10" db="EMBL/GenBank/DDBJ databases">
        <title>Updated reference genomes for cyclostephanoid diatoms.</title>
        <authorList>
            <person name="Roberts W.R."/>
            <person name="Alverson A.J."/>
        </authorList>
    </citation>
    <scope>NUCLEOTIDE SEQUENCE [LARGE SCALE GENOMIC DNA]</scope>
    <source>
        <strain evidence="11 12">AJA276-08</strain>
    </source>
</reference>